<gene>
    <name evidence="1" type="ORF">MVEN_02086600</name>
</gene>
<comment type="caution">
    <text evidence="1">The sequence shown here is derived from an EMBL/GenBank/DDBJ whole genome shotgun (WGS) entry which is preliminary data.</text>
</comment>
<sequence>MDFQPPAPIVLTWPDPNAALPAHDPPAYDDARVPLEPVNYTLSPQGYNTLLLLPPPDLQDTRPQYNISVRLNVLNPFSFITTVHKGASDAGPYVGEFEAGISMVASTVTMGDCQKRIKGRTSQYKPI</sequence>
<dbReference type="EMBL" id="JACAZI010000021">
    <property type="protein sequence ID" value="KAF7338603.1"/>
    <property type="molecule type" value="Genomic_DNA"/>
</dbReference>
<accession>A0A8H6XCL5</accession>
<reference evidence="1" key="1">
    <citation type="submission" date="2020-05" db="EMBL/GenBank/DDBJ databases">
        <title>Mycena genomes resolve the evolution of fungal bioluminescence.</title>
        <authorList>
            <person name="Tsai I.J."/>
        </authorList>
    </citation>
    <scope>NUCLEOTIDE SEQUENCE</scope>
    <source>
        <strain evidence="1">CCC161011</strain>
    </source>
</reference>
<dbReference type="Proteomes" id="UP000620124">
    <property type="component" value="Unassembled WGS sequence"/>
</dbReference>
<evidence type="ECO:0000313" key="2">
    <source>
        <dbReference type="Proteomes" id="UP000620124"/>
    </source>
</evidence>
<evidence type="ECO:0000313" key="1">
    <source>
        <dbReference type="EMBL" id="KAF7338603.1"/>
    </source>
</evidence>
<keyword evidence="2" id="KW-1185">Reference proteome</keyword>
<proteinExistence type="predicted"/>
<name>A0A8H6XCL5_9AGAR</name>
<dbReference type="OrthoDB" id="3174721at2759"/>
<organism evidence="1 2">
    <name type="scientific">Mycena venus</name>
    <dbReference type="NCBI Taxonomy" id="2733690"/>
    <lineage>
        <taxon>Eukaryota</taxon>
        <taxon>Fungi</taxon>
        <taxon>Dikarya</taxon>
        <taxon>Basidiomycota</taxon>
        <taxon>Agaricomycotina</taxon>
        <taxon>Agaricomycetes</taxon>
        <taxon>Agaricomycetidae</taxon>
        <taxon>Agaricales</taxon>
        <taxon>Marasmiineae</taxon>
        <taxon>Mycenaceae</taxon>
        <taxon>Mycena</taxon>
    </lineage>
</organism>
<protein>
    <submittedName>
        <fullName evidence="1">Uncharacterized protein</fullName>
    </submittedName>
</protein>
<dbReference type="AlphaFoldDB" id="A0A8H6XCL5"/>